<dbReference type="PROSITE" id="PS50893">
    <property type="entry name" value="ABC_TRANSPORTER_2"/>
    <property type="match status" value="1"/>
</dbReference>
<dbReference type="InterPro" id="IPR003593">
    <property type="entry name" value="AAA+_ATPase"/>
</dbReference>
<gene>
    <name evidence="8" type="ORF">METZ01_LOCUS85217</name>
</gene>
<sequence length="262" mass="29035">MNEILKVTNLSVRFDTPEGLFSAVKNISFDINEGKCLGIVGESGSGKTQTFFSITGLLSNNGACDGSAFFKGIDLLGKDSKKISKLRGKEIGFIFQDPMTSLTPHMKIGNQMIEALVYHEKTSKKEALKKAKDILSIVRMPRIENIMQKYPHELSGGMKQRVMIGISLMCSPSLIIADEPTTALDVTTQKDILNIFNELKLNKNITIALISHDIGVIAEVSDDIMVMNEGKLIEKGSCNQILREPKEEYTKHLLSCIPEWLN</sequence>
<keyword evidence="3" id="KW-1003">Cell membrane</keyword>
<dbReference type="Pfam" id="PF00005">
    <property type="entry name" value="ABC_tran"/>
    <property type="match status" value="1"/>
</dbReference>
<dbReference type="CDD" id="cd03257">
    <property type="entry name" value="ABC_NikE_OppD_transporters"/>
    <property type="match status" value="1"/>
</dbReference>
<organism evidence="8">
    <name type="scientific">marine metagenome</name>
    <dbReference type="NCBI Taxonomy" id="408172"/>
    <lineage>
        <taxon>unclassified sequences</taxon>
        <taxon>metagenomes</taxon>
        <taxon>ecological metagenomes</taxon>
    </lineage>
</organism>
<dbReference type="GO" id="GO:0016887">
    <property type="term" value="F:ATP hydrolysis activity"/>
    <property type="evidence" value="ECO:0007669"/>
    <property type="project" value="InterPro"/>
</dbReference>
<dbReference type="GO" id="GO:0005524">
    <property type="term" value="F:ATP binding"/>
    <property type="evidence" value="ECO:0007669"/>
    <property type="project" value="UniProtKB-KW"/>
</dbReference>
<keyword evidence="4" id="KW-0547">Nucleotide-binding</keyword>
<evidence type="ECO:0000259" key="7">
    <source>
        <dbReference type="PROSITE" id="PS50893"/>
    </source>
</evidence>
<evidence type="ECO:0000256" key="6">
    <source>
        <dbReference type="ARBA" id="ARBA00023136"/>
    </source>
</evidence>
<dbReference type="Gene3D" id="3.40.50.300">
    <property type="entry name" value="P-loop containing nucleotide triphosphate hydrolases"/>
    <property type="match status" value="1"/>
</dbReference>
<evidence type="ECO:0000256" key="5">
    <source>
        <dbReference type="ARBA" id="ARBA00022840"/>
    </source>
</evidence>
<dbReference type="EMBL" id="UINC01007267">
    <property type="protein sequence ID" value="SVA32363.1"/>
    <property type="molecule type" value="Genomic_DNA"/>
</dbReference>
<accession>A0A381UZH4</accession>
<dbReference type="PANTHER" id="PTHR43297:SF2">
    <property type="entry name" value="DIPEPTIDE TRANSPORT ATP-BINDING PROTEIN DPPD"/>
    <property type="match status" value="1"/>
</dbReference>
<keyword evidence="5" id="KW-0067">ATP-binding</keyword>
<dbReference type="SMART" id="SM00382">
    <property type="entry name" value="AAA"/>
    <property type="match status" value="1"/>
</dbReference>
<dbReference type="InterPro" id="IPR017871">
    <property type="entry name" value="ABC_transporter-like_CS"/>
</dbReference>
<dbReference type="SUPFAM" id="SSF52540">
    <property type="entry name" value="P-loop containing nucleoside triphosphate hydrolases"/>
    <property type="match status" value="1"/>
</dbReference>
<dbReference type="AlphaFoldDB" id="A0A381UZH4"/>
<dbReference type="InterPro" id="IPR027417">
    <property type="entry name" value="P-loop_NTPase"/>
</dbReference>
<keyword evidence="2" id="KW-0813">Transport</keyword>
<evidence type="ECO:0000256" key="1">
    <source>
        <dbReference type="ARBA" id="ARBA00004202"/>
    </source>
</evidence>
<evidence type="ECO:0000256" key="3">
    <source>
        <dbReference type="ARBA" id="ARBA00022475"/>
    </source>
</evidence>
<dbReference type="InterPro" id="IPR050388">
    <property type="entry name" value="ABC_Ni/Peptide_Import"/>
</dbReference>
<proteinExistence type="predicted"/>
<protein>
    <recommendedName>
        <fullName evidence="7">ABC transporter domain-containing protein</fullName>
    </recommendedName>
</protein>
<feature type="domain" description="ABC transporter" evidence="7">
    <location>
        <begin position="5"/>
        <end position="254"/>
    </location>
</feature>
<reference evidence="8" key="1">
    <citation type="submission" date="2018-05" db="EMBL/GenBank/DDBJ databases">
        <authorList>
            <person name="Lanie J.A."/>
            <person name="Ng W.-L."/>
            <person name="Kazmierczak K.M."/>
            <person name="Andrzejewski T.M."/>
            <person name="Davidsen T.M."/>
            <person name="Wayne K.J."/>
            <person name="Tettelin H."/>
            <person name="Glass J.I."/>
            <person name="Rusch D."/>
            <person name="Podicherti R."/>
            <person name="Tsui H.-C.T."/>
            <person name="Winkler M.E."/>
        </authorList>
    </citation>
    <scope>NUCLEOTIDE SEQUENCE</scope>
</reference>
<comment type="subcellular location">
    <subcellularLocation>
        <location evidence="1">Cell membrane</location>
        <topology evidence="1">Peripheral membrane protein</topology>
    </subcellularLocation>
</comment>
<evidence type="ECO:0000256" key="2">
    <source>
        <dbReference type="ARBA" id="ARBA00022448"/>
    </source>
</evidence>
<keyword evidence="6" id="KW-0472">Membrane</keyword>
<evidence type="ECO:0000313" key="8">
    <source>
        <dbReference type="EMBL" id="SVA32363.1"/>
    </source>
</evidence>
<dbReference type="InterPro" id="IPR003439">
    <property type="entry name" value="ABC_transporter-like_ATP-bd"/>
</dbReference>
<dbReference type="GO" id="GO:0005886">
    <property type="term" value="C:plasma membrane"/>
    <property type="evidence" value="ECO:0007669"/>
    <property type="project" value="UniProtKB-SubCell"/>
</dbReference>
<dbReference type="FunFam" id="3.40.50.300:FF:000016">
    <property type="entry name" value="Oligopeptide ABC transporter ATP-binding component"/>
    <property type="match status" value="1"/>
</dbReference>
<dbReference type="PROSITE" id="PS00211">
    <property type="entry name" value="ABC_TRANSPORTER_1"/>
    <property type="match status" value="1"/>
</dbReference>
<evidence type="ECO:0000256" key="4">
    <source>
        <dbReference type="ARBA" id="ARBA00022741"/>
    </source>
</evidence>
<dbReference type="PANTHER" id="PTHR43297">
    <property type="entry name" value="OLIGOPEPTIDE TRANSPORT ATP-BINDING PROTEIN APPD"/>
    <property type="match status" value="1"/>
</dbReference>
<name>A0A381UZH4_9ZZZZ</name>